<keyword evidence="2" id="KW-1133">Transmembrane helix</keyword>
<keyword evidence="1" id="KW-0560">Oxidoreductase</keyword>
<keyword evidence="5" id="KW-1185">Reference proteome</keyword>
<gene>
    <name evidence="4" type="ORF">HPB52_005861</name>
</gene>
<dbReference type="PRINTS" id="PR00081">
    <property type="entry name" value="GDHRDH"/>
</dbReference>
<comment type="caution">
    <text evidence="4">The sequence shown here is derived from an EMBL/GenBank/DDBJ whole genome shotgun (WGS) entry which is preliminary data.</text>
</comment>
<dbReference type="GO" id="GO:0016491">
    <property type="term" value="F:oxidoreductase activity"/>
    <property type="evidence" value="ECO:0007669"/>
    <property type="project" value="UniProtKB-KW"/>
</dbReference>
<dbReference type="Proteomes" id="UP000821837">
    <property type="component" value="Chromosome 8"/>
</dbReference>
<accession>A0A9D4SPE4</accession>
<feature type="transmembrane region" description="Helical" evidence="2">
    <location>
        <begin position="30"/>
        <end position="50"/>
    </location>
</feature>
<dbReference type="Pfam" id="PF00106">
    <property type="entry name" value="adh_short"/>
    <property type="match status" value="1"/>
</dbReference>
<feature type="signal peptide" evidence="3">
    <location>
        <begin position="1"/>
        <end position="20"/>
    </location>
</feature>
<dbReference type="PROSITE" id="PS00061">
    <property type="entry name" value="ADH_SHORT"/>
    <property type="match status" value="1"/>
</dbReference>
<dbReference type="InterPro" id="IPR020904">
    <property type="entry name" value="Sc_DH/Rdtase_CS"/>
</dbReference>
<evidence type="ECO:0000256" key="3">
    <source>
        <dbReference type="SAM" id="SignalP"/>
    </source>
</evidence>
<dbReference type="AlphaFoldDB" id="A0A9D4SPE4"/>
<dbReference type="OrthoDB" id="2102561at2759"/>
<keyword evidence="3" id="KW-0732">Signal</keyword>
<dbReference type="PANTHER" id="PTHR43313">
    <property type="entry name" value="SHORT-CHAIN DEHYDROGENASE/REDUCTASE FAMILY 9C"/>
    <property type="match status" value="1"/>
</dbReference>
<dbReference type="GO" id="GO:0008202">
    <property type="term" value="P:steroid metabolic process"/>
    <property type="evidence" value="ECO:0007669"/>
    <property type="project" value="TreeGrafter"/>
</dbReference>
<feature type="chain" id="PRO_5039701047" evidence="3">
    <location>
        <begin position="21"/>
        <end position="352"/>
    </location>
</feature>
<dbReference type="Gene3D" id="3.40.50.720">
    <property type="entry name" value="NAD(P)-binding Rossmann-like Domain"/>
    <property type="match status" value="1"/>
</dbReference>
<evidence type="ECO:0000313" key="5">
    <source>
        <dbReference type="Proteomes" id="UP000821837"/>
    </source>
</evidence>
<protein>
    <submittedName>
        <fullName evidence="4">Uncharacterized protein</fullName>
    </submittedName>
</protein>
<reference evidence="4" key="2">
    <citation type="submission" date="2021-09" db="EMBL/GenBank/DDBJ databases">
        <authorList>
            <person name="Jia N."/>
            <person name="Wang J."/>
            <person name="Shi W."/>
            <person name="Du L."/>
            <person name="Sun Y."/>
            <person name="Zhan W."/>
            <person name="Jiang J."/>
            <person name="Wang Q."/>
            <person name="Zhang B."/>
            <person name="Ji P."/>
            <person name="Sakyi L.B."/>
            <person name="Cui X."/>
            <person name="Yuan T."/>
            <person name="Jiang B."/>
            <person name="Yang W."/>
            <person name="Lam T.T.-Y."/>
            <person name="Chang Q."/>
            <person name="Ding S."/>
            <person name="Wang X."/>
            <person name="Zhu J."/>
            <person name="Ruan X."/>
            <person name="Zhao L."/>
            <person name="Wei J."/>
            <person name="Que T."/>
            <person name="Du C."/>
            <person name="Cheng J."/>
            <person name="Dai P."/>
            <person name="Han X."/>
            <person name="Huang E."/>
            <person name="Gao Y."/>
            <person name="Liu J."/>
            <person name="Shao H."/>
            <person name="Ye R."/>
            <person name="Li L."/>
            <person name="Wei W."/>
            <person name="Wang X."/>
            <person name="Wang C."/>
            <person name="Huo Q."/>
            <person name="Li W."/>
            <person name="Guo W."/>
            <person name="Chen H."/>
            <person name="Chen S."/>
            <person name="Zhou L."/>
            <person name="Zhou L."/>
            <person name="Ni X."/>
            <person name="Tian J."/>
            <person name="Zhou Y."/>
            <person name="Sheng Y."/>
            <person name="Liu T."/>
            <person name="Pan Y."/>
            <person name="Xia L."/>
            <person name="Li J."/>
            <person name="Zhao F."/>
            <person name="Cao W."/>
        </authorList>
    </citation>
    <scope>NUCLEOTIDE SEQUENCE</scope>
    <source>
        <strain evidence="4">Rsan-2018</strain>
        <tissue evidence="4">Larvae</tissue>
    </source>
</reference>
<dbReference type="EMBL" id="JABSTV010001254">
    <property type="protein sequence ID" value="KAH7939098.1"/>
    <property type="molecule type" value="Genomic_DNA"/>
</dbReference>
<evidence type="ECO:0000256" key="1">
    <source>
        <dbReference type="ARBA" id="ARBA00023002"/>
    </source>
</evidence>
<proteinExistence type="predicted"/>
<reference evidence="4" key="1">
    <citation type="journal article" date="2020" name="Cell">
        <title>Large-Scale Comparative Analyses of Tick Genomes Elucidate Their Genetic Diversity and Vector Capacities.</title>
        <authorList>
            <consortium name="Tick Genome and Microbiome Consortium (TIGMIC)"/>
            <person name="Jia N."/>
            <person name="Wang J."/>
            <person name="Shi W."/>
            <person name="Du L."/>
            <person name="Sun Y."/>
            <person name="Zhan W."/>
            <person name="Jiang J.F."/>
            <person name="Wang Q."/>
            <person name="Zhang B."/>
            <person name="Ji P."/>
            <person name="Bell-Sakyi L."/>
            <person name="Cui X.M."/>
            <person name="Yuan T.T."/>
            <person name="Jiang B.G."/>
            <person name="Yang W.F."/>
            <person name="Lam T.T."/>
            <person name="Chang Q.C."/>
            <person name="Ding S.J."/>
            <person name="Wang X.J."/>
            <person name="Zhu J.G."/>
            <person name="Ruan X.D."/>
            <person name="Zhao L."/>
            <person name="Wei J.T."/>
            <person name="Ye R.Z."/>
            <person name="Que T.C."/>
            <person name="Du C.H."/>
            <person name="Zhou Y.H."/>
            <person name="Cheng J.X."/>
            <person name="Dai P.F."/>
            <person name="Guo W.B."/>
            <person name="Han X.H."/>
            <person name="Huang E.J."/>
            <person name="Li L.F."/>
            <person name="Wei W."/>
            <person name="Gao Y.C."/>
            <person name="Liu J.Z."/>
            <person name="Shao H.Z."/>
            <person name="Wang X."/>
            <person name="Wang C.C."/>
            <person name="Yang T.C."/>
            <person name="Huo Q.B."/>
            <person name="Li W."/>
            <person name="Chen H.Y."/>
            <person name="Chen S.E."/>
            <person name="Zhou L.G."/>
            <person name="Ni X.B."/>
            <person name="Tian J.H."/>
            <person name="Sheng Y."/>
            <person name="Liu T."/>
            <person name="Pan Y.S."/>
            <person name="Xia L.Y."/>
            <person name="Li J."/>
            <person name="Zhao F."/>
            <person name="Cao W.C."/>
        </authorList>
    </citation>
    <scope>NUCLEOTIDE SEQUENCE</scope>
    <source>
        <strain evidence="4">Rsan-2018</strain>
    </source>
</reference>
<dbReference type="SUPFAM" id="SSF51735">
    <property type="entry name" value="NAD(P)-binding Rossmann-fold domains"/>
    <property type="match status" value="1"/>
</dbReference>
<dbReference type="InterPro" id="IPR036291">
    <property type="entry name" value="NAD(P)-bd_dom_sf"/>
</dbReference>
<keyword evidence="2" id="KW-0472">Membrane</keyword>
<evidence type="ECO:0000256" key="2">
    <source>
        <dbReference type="SAM" id="Phobius"/>
    </source>
</evidence>
<dbReference type="OMA" id="CLARFLW"/>
<dbReference type="PANTHER" id="PTHR43313:SF36">
    <property type="entry name" value="D-BETA-HYDROXYBUTYRATE DEHYDROGENASE, MITOCHONDRIAL"/>
    <property type="match status" value="1"/>
</dbReference>
<name>A0A9D4SPE4_RHISA</name>
<keyword evidence="2" id="KW-0812">Transmembrane</keyword>
<organism evidence="4 5">
    <name type="scientific">Rhipicephalus sanguineus</name>
    <name type="common">Brown dog tick</name>
    <name type="synonym">Ixodes sanguineus</name>
    <dbReference type="NCBI Taxonomy" id="34632"/>
    <lineage>
        <taxon>Eukaryota</taxon>
        <taxon>Metazoa</taxon>
        <taxon>Ecdysozoa</taxon>
        <taxon>Arthropoda</taxon>
        <taxon>Chelicerata</taxon>
        <taxon>Arachnida</taxon>
        <taxon>Acari</taxon>
        <taxon>Parasitiformes</taxon>
        <taxon>Ixodida</taxon>
        <taxon>Ixodoidea</taxon>
        <taxon>Ixodidae</taxon>
        <taxon>Rhipicephalinae</taxon>
        <taxon>Rhipicephalus</taxon>
        <taxon>Rhipicephalus</taxon>
    </lineage>
</organism>
<dbReference type="VEuPathDB" id="VectorBase:RSAN_050428"/>
<dbReference type="InterPro" id="IPR002347">
    <property type="entry name" value="SDR_fam"/>
</dbReference>
<sequence length="352" mass="39349">MRTSWVLFAILLFALHYVWSRLPFLSVAAQWLGTALILLCTAHCLARYLWRRLFVKLVDGDGKAVLITGCDTGFGNMLARSLSQQGFLVYAGCLDSNTEGAMVLKKCRNVRVLQLDVTKDNQIDEALEAVKRHLGSRVLWAVVANAGIPNSGLIEWMTMESIVRVFDVNVFGVVRVAKKFLPLLKRSKGRVVIVTSAYASYTFPLATAYCMSKYAALSLVDGLRREMHSKGVDVIALEPTLYKTAINDNVGSLEAVQRDLNKQAPEVIADYTEAEVKNWLKSASTYYSYSMRENPQEVVDQMISAVRETDPKTCYPATGPFEYASLCILRTLPDEAVDYLILGIRKLIIFFC</sequence>
<evidence type="ECO:0000313" key="4">
    <source>
        <dbReference type="EMBL" id="KAH7939098.1"/>
    </source>
</evidence>